<dbReference type="Gene3D" id="3.40.50.300">
    <property type="entry name" value="P-loop containing nucleotide triphosphate hydrolases"/>
    <property type="match status" value="1"/>
</dbReference>
<accession>A0A7S4ASU4</accession>
<dbReference type="InterPro" id="IPR007696">
    <property type="entry name" value="DNA_mismatch_repair_MutS_core"/>
</dbReference>
<feature type="compositionally biased region" description="Low complexity" evidence="6">
    <location>
        <begin position="464"/>
        <end position="475"/>
    </location>
</feature>
<feature type="compositionally biased region" description="Polar residues" evidence="6">
    <location>
        <begin position="8"/>
        <end position="23"/>
    </location>
</feature>
<dbReference type="InterPro" id="IPR045076">
    <property type="entry name" value="MutS"/>
</dbReference>
<keyword evidence="4" id="KW-0238">DNA-binding</keyword>
<evidence type="ECO:0000313" key="8">
    <source>
        <dbReference type="EMBL" id="CAE0725198.1"/>
    </source>
</evidence>
<keyword evidence="5" id="KW-0234">DNA repair</keyword>
<dbReference type="GO" id="GO:0005524">
    <property type="term" value="F:ATP binding"/>
    <property type="evidence" value="ECO:0007669"/>
    <property type="project" value="UniProtKB-KW"/>
</dbReference>
<evidence type="ECO:0000256" key="2">
    <source>
        <dbReference type="ARBA" id="ARBA00022741"/>
    </source>
</evidence>
<feature type="region of interest" description="Disordered" evidence="6">
    <location>
        <begin position="1"/>
        <end position="23"/>
    </location>
</feature>
<dbReference type="PROSITE" id="PS00486">
    <property type="entry name" value="DNA_MISMATCH_REPAIR_2"/>
    <property type="match status" value="1"/>
</dbReference>
<dbReference type="AlphaFoldDB" id="A0A7S4ASU4"/>
<keyword evidence="5" id="KW-0227">DNA damage</keyword>
<reference evidence="8" key="1">
    <citation type="submission" date="2021-01" db="EMBL/GenBank/DDBJ databases">
        <authorList>
            <person name="Corre E."/>
            <person name="Pelletier E."/>
            <person name="Niang G."/>
            <person name="Scheremetjew M."/>
            <person name="Finn R."/>
            <person name="Kale V."/>
            <person name="Holt S."/>
            <person name="Cochrane G."/>
            <person name="Meng A."/>
            <person name="Brown T."/>
            <person name="Cohen L."/>
        </authorList>
    </citation>
    <scope>NUCLEOTIDE SEQUENCE</scope>
    <source>
        <strain evidence="8">10249 10 AB</strain>
    </source>
</reference>
<dbReference type="SUPFAM" id="SSF48334">
    <property type="entry name" value="DNA repair protein MutS, domain III"/>
    <property type="match status" value="1"/>
</dbReference>
<comment type="similarity">
    <text evidence="1">Belongs to the DNA mismatch repair MutS family.</text>
</comment>
<evidence type="ECO:0000256" key="1">
    <source>
        <dbReference type="ARBA" id="ARBA00006271"/>
    </source>
</evidence>
<dbReference type="SMART" id="SM00533">
    <property type="entry name" value="MUTSd"/>
    <property type="match status" value="1"/>
</dbReference>
<dbReference type="GO" id="GO:0030983">
    <property type="term" value="F:mismatched DNA binding"/>
    <property type="evidence" value="ECO:0007669"/>
    <property type="project" value="InterPro"/>
</dbReference>
<protein>
    <recommendedName>
        <fullName evidence="7">DNA mismatch repair proteins mutS family domain-containing protein</fullName>
    </recommendedName>
</protein>
<dbReference type="InterPro" id="IPR000432">
    <property type="entry name" value="DNA_mismatch_repair_MutS_C"/>
</dbReference>
<feature type="domain" description="DNA mismatch repair proteins mutS family" evidence="7">
    <location>
        <begin position="351"/>
        <end position="367"/>
    </location>
</feature>
<proteinExistence type="inferred from homology"/>
<dbReference type="Pfam" id="PF00488">
    <property type="entry name" value="MutS_V"/>
    <property type="match status" value="1"/>
</dbReference>
<keyword evidence="3" id="KW-0067">ATP-binding</keyword>
<evidence type="ECO:0000256" key="5">
    <source>
        <dbReference type="ARBA" id="ARBA00023204"/>
    </source>
</evidence>
<dbReference type="Gene3D" id="1.10.1420.10">
    <property type="match status" value="1"/>
</dbReference>
<organism evidence="8">
    <name type="scientific">Pseudo-nitzschia australis</name>
    <dbReference type="NCBI Taxonomy" id="44445"/>
    <lineage>
        <taxon>Eukaryota</taxon>
        <taxon>Sar</taxon>
        <taxon>Stramenopiles</taxon>
        <taxon>Ochrophyta</taxon>
        <taxon>Bacillariophyta</taxon>
        <taxon>Bacillariophyceae</taxon>
        <taxon>Bacillariophycidae</taxon>
        <taxon>Bacillariales</taxon>
        <taxon>Bacillariaceae</taxon>
        <taxon>Pseudo-nitzschia</taxon>
    </lineage>
</organism>
<feature type="region of interest" description="Disordered" evidence="6">
    <location>
        <begin position="459"/>
        <end position="483"/>
    </location>
</feature>
<dbReference type="SMART" id="SM00534">
    <property type="entry name" value="MUTSac"/>
    <property type="match status" value="1"/>
</dbReference>
<dbReference type="GO" id="GO:0006298">
    <property type="term" value="P:mismatch repair"/>
    <property type="evidence" value="ECO:0007669"/>
    <property type="project" value="InterPro"/>
</dbReference>
<dbReference type="GO" id="GO:0006312">
    <property type="term" value="P:mitotic recombination"/>
    <property type="evidence" value="ECO:0007669"/>
    <property type="project" value="TreeGrafter"/>
</dbReference>
<dbReference type="EMBL" id="HBIX01026350">
    <property type="protein sequence ID" value="CAE0725198.1"/>
    <property type="molecule type" value="Transcribed_RNA"/>
</dbReference>
<evidence type="ECO:0000259" key="7">
    <source>
        <dbReference type="PROSITE" id="PS00486"/>
    </source>
</evidence>
<evidence type="ECO:0000256" key="3">
    <source>
        <dbReference type="ARBA" id="ARBA00022840"/>
    </source>
</evidence>
<dbReference type="InterPro" id="IPR027417">
    <property type="entry name" value="P-loop_NTPase"/>
</dbReference>
<feature type="region of interest" description="Disordered" evidence="6">
    <location>
        <begin position="95"/>
        <end position="115"/>
    </location>
</feature>
<dbReference type="InterPro" id="IPR011184">
    <property type="entry name" value="DNA_mismatch_repair_Msh2"/>
</dbReference>
<evidence type="ECO:0000256" key="6">
    <source>
        <dbReference type="SAM" id="MobiDB-lite"/>
    </source>
</evidence>
<keyword evidence="2" id="KW-0547">Nucleotide-binding</keyword>
<dbReference type="PANTHER" id="PTHR11361">
    <property type="entry name" value="DNA MISMATCH REPAIR PROTEIN MUTS FAMILY MEMBER"/>
    <property type="match status" value="1"/>
</dbReference>
<dbReference type="SUPFAM" id="SSF52540">
    <property type="entry name" value="P-loop containing nucleoside triphosphate hydrolases"/>
    <property type="match status" value="1"/>
</dbReference>
<dbReference type="PIRSF" id="PIRSF005813">
    <property type="entry name" value="MSH2"/>
    <property type="match status" value="1"/>
</dbReference>
<dbReference type="InterPro" id="IPR036187">
    <property type="entry name" value="DNA_mismatch_repair_MutS_sf"/>
</dbReference>
<sequence>MECIAPNHDSNGENSNSDPNSSPILNNLYQQVSDLAIQLRKCTGLVEAVLDLDQAPEEFLVRPEYQEELQEVHRELEIVQESVRDEHENIQEAWNNVSSSSSSSSSGNNKASHVRLERVDDNTSWQFRLPDTNDAKNVESVGQKIKVHRILKNGVYFSSPELRQLSAKYQDLQSEYARWSRRFVRDAMAIASTYSSCVERVAETIGTLDVFCALAYTAAMSPHGYCKPIMTDSDDDGAGIRLQGARHPCVELQENMEYIPNDIALAFPEQAQLLVSGPNMGGKSVYIRSLGAIVCMAQIGSYVPCTSATINICHAILARVGAGDLQERGISTFMAEMLESSAILRAATKRSLIIVDELGRGTSTFDGYGLARAILEYLRDRVGCMVVFATHFHELTHLPRVRNCHVTAQKGSQGLTFLYQVRPGPCLESFGIQVAEMAHVPKAVIEDAKKRARKLETFNNNNSAGGATDGIATGAPNKKSKTELSENQTILQKFARLDLPALLKRISALGPEEKQDEIRALILPNP</sequence>
<gene>
    <name evidence="8" type="ORF">PAUS00366_LOCUS17955</name>
</gene>
<dbReference type="GO" id="GO:0032301">
    <property type="term" value="C:MutSalpha complex"/>
    <property type="evidence" value="ECO:0007669"/>
    <property type="project" value="TreeGrafter"/>
</dbReference>
<evidence type="ECO:0000256" key="4">
    <source>
        <dbReference type="ARBA" id="ARBA00023125"/>
    </source>
</evidence>
<dbReference type="PANTHER" id="PTHR11361:SF35">
    <property type="entry name" value="DNA MISMATCH REPAIR PROTEIN MSH2"/>
    <property type="match status" value="1"/>
</dbReference>
<name>A0A7S4ASU4_9STRA</name>
<dbReference type="GO" id="GO:0140664">
    <property type="term" value="F:ATP-dependent DNA damage sensor activity"/>
    <property type="evidence" value="ECO:0007669"/>
    <property type="project" value="InterPro"/>
</dbReference>